<reference evidence="1 2" key="1">
    <citation type="journal article" date="2014" name="PLoS ONE">
        <title>Global Analysis of Gene Expression Profiles in Physic Nut (Jatropha curcas L.) Seedlings Exposed to Salt Stress.</title>
        <authorList>
            <person name="Zhang L."/>
            <person name="Zhang C."/>
            <person name="Wu P."/>
            <person name="Chen Y."/>
            <person name="Li M."/>
            <person name="Jiang H."/>
            <person name="Wu G."/>
        </authorList>
    </citation>
    <scope>NUCLEOTIDE SEQUENCE [LARGE SCALE GENOMIC DNA]</scope>
    <source>
        <strain evidence="2">cv. GZQX0401</strain>
        <tissue evidence="1">Young leaves</tissue>
    </source>
</reference>
<evidence type="ECO:0000313" key="1">
    <source>
        <dbReference type="EMBL" id="KDP24810.1"/>
    </source>
</evidence>
<dbReference type="AlphaFoldDB" id="A0A067JXT1"/>
<sequence length="179" mass="19288">MLKSGSKSLDIDQLRSFGGGKLLTVILALGSRKFHHNSNSMRISSIGHHVVLERTLGSQKPKNQGVGAGHDEDFLESLGISLEEVNVTVDADTHASVTGIYAQDPHIKLDVGESSVAEIPIEIFDHNNPVGSPSYLGYLRHFDMGRSSHVNTQILRLKKRPVFPAAAVVVALKGGGSRM</sequence>
<gene>
    <name evidence="1" type="ORF">JCGZ_25400</name>
</gene>
<organism evidence="1 2">
    <name type="scientific">Jatropha curcas</name>
    <name type="common">Barbados nut</name>
    <dbReference type="NCBI Taxonomy" id="180498"/>
    <lineage>
        <taxon>Eukaryota</taxon>
        <taxon>Viridiplantae</taxon>
        <taxon>Streptophyta</taxon>
        <taxon>Embryophyta</taxon>
        <taxon>Tracheophyta</taxon>
        <taxon>Spermatophyta</taxon>
        <taxon>Magnoliopsida</taxon>
        <taxon>eudicotyledons</taxon>
        <taxon>Gunneridae</taxon>
        <taxon>Pentapetalae</taxon>
        <taxon>rosids</taxon>
        <taxon>fabids</taxon>
        <taxon>Malpighiales</taxon>
        <taxon>Euphorbiaceae</taxon>
        <taxon>Crotonoideae</taxon>
        <taxon>Jatropheae</taxon>
        <taxon>Jatropha</taxon>
    </lineage>
</organism>
<evidence type="ECO:0000313" key="2">
    <source>
        <dbReference type="Proteomes" id="UP000027138"/>
    </source>
</evidence>
<proteinExistence type="predicted"/>
<name>A0A067JXT1_JATCU</name>
<dbReference type="EMBL" id="KK915056">
    <property type="protein sequence ID" value="KDP24810.1"/>
    <property type="molecule type" value="Genomic_DNA"/>
</dbReference>
<keyword evidence="2" id="KW-1185">Reference proteome</keyword>
<dbReference type="Proteomes" id="UP000027138">
    <property type="component" value="Unassembled WGS sequence"/>
</dbReference>
<protein>
    <submittedName>
        <fullName evidence="1">Uncharacterized protein</fullName>
    </submittedName>
</protein>
<accession>A0A067JXT1</accession>